<organism evidence="2 3">
    <name type="scientific">Artemisia annua</name>
    <name type="common">Sweet wormwood</name>
    <dbReference type="NCBI Taxonomy" id="35608"/>
    <lineage>
        <taxon>Eukaryota</taxon>
        <taxon>Viridiplantae</taxon>
        <taxon>Streptophyta</taxon>
        <taxon>Embryophyta</taxon>
        <taxon>Tracheophyta</taxon>
        <taxon>Spermatophyta</taxon>
        <taxon>Magnoliopsida</taxon>
        <taxon>eudicotyledons</taxon>
        <taxon>Gunneridae</taxon>
        <taxon>Pentapetalae</taxon>
        <taxon>asterids</taxon>
        <taxon>campanulids</taxon>
        <taxon>Asterales</taxon>
        <taxon>Asteraceae</taxon>
        <taxon>Asteroideae</taxon>
        <taxon>Anthemideae</taxon>
        <taxon>Artemisiinae</taxon>
        <taxon>Artemisia</taxon>
    </lineage>
</organism>
<dbReference type="GO" id="GO:0010197">
    <property type="term" value="P:polar nucleus fusion"/>
    <property type="evidence" value="ECO:0007669"/>
    <property type="project" value="TreeGrafter"/>
</dbReference>
<dbReference type="GO" id="GO:0005634">
    <property type="term" value="C:nucleus"/>
    <property type="evidence" value="ECO:0007669"/>
    <property type="project" value="TreeGrafter"/>
</dbReference>
<name>A0A2U1KK56_ARTAN</name>
<gene>
    <name evidence="2" type="ORF">CTI12_AA594360</name>
</gene>
<dbReference type="PANTHER" id="PTHR47658:SF2">
    <property type="entry name" value="HMG-BOX (HIGH MOBILITY GROUP) DNA-BINDING FAMILY PROTEIN"/>
    <property type="match status" value="1"/>
</dbReference>
<proteinExistence type="predicted"/>
<dbReference type="EMBL" id="PKPP01017352">
    <property type="protein sequence ID" value="PWA37033.1"/>
    <property type="molecule type" value="Genomic_DNA"/>
</dbReference>
<evidence type="ECO:0000313" key="3">
    <source>
        <dbReference type="Proteomes" id="UP000245207"/>
    </source>
</evidence>
<dbReference type="STRING" id="35608.A0A2U1KK56"/>
<keyword evidence="3" id="KW-1185">Reference proteome</keyword>
<dbReference type="OrthoDB" id="1919336at2759"/>
<evidence type="ECO:0000313" key="2">
    <source>
        <dbReference type="EMBL" id="PWA37033.1"/>
    </source>
</evidence>
<dbReference type="AlphaFoldDB" id="A0A2U1KK56"/>
<feature type="region of interest" description="Disordered" evidence="1">
    <location>
        <begin position="153"/>
        <end position="180"/>
    </location>
</feature>
<evidence type="ECO:0000256" key="1">
    <source>
        <dbReference type="SAM" id="MobiDB-lite"/>
    </source>
</evidence>
<dbReference type="InterPro" id="IPR036910">
    <property type="entry name" value="HMG_box_dom_sf"/>
</dbReference>
<sequence>MAYQTRSRKRVNALRRGPDGSAFQTCESCGVSVAVALVDMHECECDMKKGVKKMKAEKVEDVIWDAEKFKDQPRSEFRFFMESFMKDCDSQNFFEMDREGFKTWKNMSSEEKLYYQLKAKKVDDDHNEKLLKESEIQMYSYVDEEADSAEVGKFDKNIGSYENDTYDSDYDSDQEDDRLT</sequence>
<dbReference type="SUPFAM" id="SSF47095">
    <property type="entry name" value="HMG-box"/>
    <property type="match status" value="1"/>
</dbReference>
<dbReference type="Proteomes" id="UP000245207">
    <property type="component" value="Unassembled WGS sequence"/>
</dbReference>
<reference evidence="2 3" key="1">
    <citation type="journal article" date="2018" name="Mol. Plant">
        <title>The genome of Artemisia annua provides insight into the evolution of Asteraceae family and artemisinin biosynthesis.</title>
        <authorList>
            <person name="Shen Q."/>
            <person name="Zhang L."/>
            <person name="Liao Z."/>
            <person name="Wang S."/>
            <person name="Yan T."/>
            <person name="Shi P."/>
            <person name="Liu M."/>
            <person name="Fu X."/>
            <person name="Pan Q."/>
            <person name="Wang Y."/>
            <person name="Lv Z."/>
            <person name="Lu X."/>
            <person name="Zhang F."/>
            <person name="Jiang W."/>
            <person name="Ma Y."/>
            <person name="Chen M."/>
            <person name="Hao X."/>
            <person name="Li L."/>
            <person name="Tang Y."/>
            <person name="Lv G."/>
            <person name="Zhou Y."/>
            <person name="Sun X."/>
            <person name="Brodelius P.E."/>
            <person name="Rose J.K.C."/>
            <person name="Tang K."/>
        </authorList>
    </citation>
    <scope>NUCLEOTIDE SEQUENCE [LARGE SCALE GENOMIC DNA]</scope>
    <source>
        <strain evidence="3">cv. Huhao1</strain>
        <tissue evidence="2">Leaf</tissue>
    </source>
</reference>
<dbReference type="GO" id="GO:0003677">
    <property type="term" value="F:DNA binding"/>
    <property type="evidence" value="ECO:0007669"/>
    <property type="project" value="UniProtKB-KW"/>
</dbReference>
<dbReference type="PANTHER" id="PTHR47658">
    <property type="entry name" value="HIGH MOBILITY GROUP B PROTEIN 12-RELATED"/>
    <property type="match status" value="1"/>
</dbReference>
<comment type="caution">
    <text evidence="2">The sequence shown here is derived from an EMBL/GenBank/DDBJ whole genome shotgun (WGS) entry which is preliminary data.</text>
</comment>
<accession>A0A2U1KK56</accession>
<protein>
    <submittedName>
        <fullName evidence="2">HMG-box (High mobility group) DNA-binding family protein</fullName>
    </submittedName>
</protein>
<feature type="compositionally biased region" description="Acidic residues" evidence="1">
    <location>
        <begin position="164"/>
        <end position="180"/>
    </location>
</feature>
<dbReference type="Gene3D" id="1.10.30.10">
    <property type="entry name" value="High mobility group box domain"/>
    <property type="match status" value="1"/>
</dbReference>
<keyword evidence="2" id="KW-0238">DNA-binding</keyword>